<dbReference type="Proteomes" id="UP001301350">
    <property type="component" value="Unassembled WGS sequence"/>
</dbReference>
<name>A0AAV9ISQ5_CYACA</name>
<evidence type="ECO:0000256" key="3">
    <source>
        <dbReference type="ARBA" id="ARBA00023274"/>
    </source>
</evidence>
<reference evidence="5 6" key="1">
    <citation type="submission" date="2022-07" db="EMBL/GenBank/DDBJ databases">
        <title>Genome-wide signatures of adaptation to extreme environments.</title>
        <authorList>
            <person name="Cho C.H."/>
            <person name="Yoon H.S."/>
        </authorList>
    </citation>
    <scope>NUCLEOTIDE SEQUENCE [LARGE SCALE GENOMIC DNA]</scope>
    <source>
        <strain evidence="5 6">DBV 063 E5</strain>
    </source>
</reference>
<dbReference type="EMBL" id="JANCYW010000003">
    <property type="protein sequence ID" value="KAK4535091.1"/>
    <property type="molecule type" value="Genomic_DNA"/>
</dbReference>
<organism evidence="5 6">
    <name type="scientific">Cyanidium caldarium</name>
    <name type="common">Red alga</name>
    <dbReference type="NCBI Taxonomy" id="2771"/>
    <lineage>
        <taxon>Eukaryota</taxon>
        <taxon>Rhodophyta</taxon>
        <taxon>Bangiophyceae</taxon>
        <taxon>Cyanidiales</taxon>
        <taxon>Cyanidiaceae</taxon>
        <taxon>Cyanidium</taxon>
    </lineage>
</organism>
<dbReference type="PIRSF" id="PIRSF002148">
    <property type="entry name" value="Ribosomal_S21e"/>
    <property type="match status" value="1"/>
</dbReference>
<keyword evidence="2 4" id="KW-0689">Ribosomal protein</keyword>
<dbReference type="GO" id="GO:0003735">
    <property type="term" value="F:structural constituent of ribosome"/>
    <property type="evidence" value="ECO:0007669"/>
    <property type="project" value="InterPro"/>
</dbReference>
<evidence type="ECO:0000256" key="4">
    <source>
        <dbReference type="PIRNR" id="PIRNR002148"/>
    </source>
</evidence>
<protein>
    <recommendedName>
        <fullName evidence="4">40S ribosomal protein S21</fullName>
    </recommendedName>
</protein>
<gene>
    <name evidence="5" type="ORF">CDCA_CDCA03G1116</name>
</gene>
<evidence type="ECO:0000313" key="5">
    <source>
        <dbReference type="EMBL" id="KAK4535091.1"/>
    </source>
</evidence>
<keyword evidence="3 4" id="KW-0687">Ribonucleoprotein</keyword>
<dbReference type="GO" id="GO:0022626">
    <property type="term" value="C:cytosolic ribosome"/>
    <property type="evidence" value="ECO:0007669"/>
    <property type="project" value="UniProtKB-ARBA"/>
</dbReference>
<accession>A0AAV9ISQ5</accession>
<dbReference type="GO" id="GO:1990904">
    <property type="term" value="C:ribonucleoprotein complex"/>
    <property type="evidence" value="ECO:0007669"/>
    <property type="project" value="UniProtKB-KW"/>
</dbReference>
<keyword evidence="6" id="KW-1185">Reference proteome</keyword>
<dbReference type="GO" id="GO:0006412">
    <property type="term" value="P:translation"/>
    <property type="evidence" value="ECO:0007669"/>
    <property type="project" value="InterPro"/>
</dbReference>
<evidence type="ECO:0000256" key="2">
    <source>
        <dbReference type="ARBA" id="ARBA00022980"/>
    </source>
</evidence>
<dbReference type="Pfam" id="PF01249">
    <property type="entry name" value="Ribosomal_S21e"/>
    <property type="match status" value="1"/>
</dbReference>
<dbReference type="FunFam" id="3.30.1230.20:FF:000001">
    <property type="entry name" value="40S ribosomal protein S21"/>
    <property type="match status" value="1"/>
</dbReference>
<dbReference type="AlphaFoldDB" id="A0AAV9ISQ5"/>
<dbReference type="InterPro" id="IPR001931">
    <property type="entry name" value="Ribosomal_eS21"/>
</dbReference>
<evidence type="ECO:0000256" key="1">
    <source>
        <dbReference type="ARBA" id="ARBA00010228"/>
    </source>
</evidence>
<proteinExistence type="inferred from homology"/>
<comment type="caution">
    <text evidence="5">The sequence shown here is derived from an EMBL/GenBank/DDBJ whole genome shotgun (WGS) entry which is preliminary data.</text>
</comment>
<sequence>MQNSKGRVVDLYVPRKCSLTNRLITAKDHASVQINAAKVDPETGRAVPGEHVTIALAGYPRRKGLSDQAVYRLLKERGALDDLREDGARGME</sequence>
<comment type="similarity">
    <text evidence="1 4">Belongs to the eukaryotic ribosomal protein eS21 family.</text>
</comment>
<evidence type="ECO:0000313" key="6">
    <source>
        <dbReference type="Proteomes" id="UP001301350"/>
    </source>
</evidence>
<dbReference type="InterPro" id="IPR038579">
    <property type="entry name" value="Ribosomal_eS21_sf"/>
</dbReference>
<dbReference type="PANTHER" id="PTHR10442">
    <property type="entry name" value="40S RIBOSOMAL PROTEIN S21"/>
    <property type="match status" value="1"/>
</dbReference>
<dbReference type="Gene3D" id="3.30.1230.20">
    <property type="match status" value="1"/>
</dbReference>